<evidence type="ECO:0000313" key="1">
    <source>
        <dbReference type="EMBL" id="ALO26281.1"/>
    </source>
</evidence>
<name>A0A0S2IRL2_LEPBO</name>
<organism evidence="1">
    <name type="scientific">Leptospira borgpetersenii serovar Ballum</name>
    <dbReference type="NCBI Taxonomy" id="280505"/>
    <lineage>
        <taxon>Bacteria</taxon>
        <taxon>Pseudomonadati</taxon>
        <taxon>Spirochaetota</taxon>
        <taxon>Spirochaetia</taxon>
        <taxon>Leptospirales</taxon>
        <taxon>Leptospiraceae</taxon>
        <taxon>Leptospira</taxon>
    </lineage>
</organism>
<reference evidence="1 2" key="1">
    <citation type="journal article" date="2015" name="PLoS Negl. Trop. Dis.">
        <title>Distribution of Plasmids in Distinct Leptospira Pathogenic Species.</title>
        <authorList>
            <person name="Wang Y."/>
            <person name="Zhuang X."/>
            <person name="Zhong Y."/>
            <person name="Zhang C."/>
            <person name="Zhang Y."/>
            <person name="Zeng L."/>
            <person name="Zhu Y."/>
            <person name="He P."/>
            <person name="Dong K."/>
            <person name="Pal U."/>
            <person name="Guo X."/>
            <person name="Qin J."/>
        </authorList>
    </citation>
    <scope>NUCLEOTIDE SEQUENCE [LARGE SCALE GENOMIC DNA]</scope>
    <source>
        <strain evidence="1 2">56604</strain>
    </source>
</reference>
<dbReference type="EMBL" id="CP012029">
    <property type="protein sequence ID" value="ALO26281.1"/>
    <property type="molecule type" value="Genomic_DNA"/>
</dbReference>
<accession>A0A0S2IRL2</accession>
<evidence type="ECO:0000313" key="2">
    <source>
        <dbReference type="Proteomes" id="UP000058857"/>
    </source>
</evidence>
<protein>
    <submittedName>
        <fullName evidence="1">Uncharacterized protein</fullName>
    </submittedName>
</protein>
<dbReference type="PATRIC" id="fig|280505.15.peg.1971"/>
<dbReference type="Proteomes" id="UP000058857">
    <property type="component" value="Chromosome 1"/>
</dbReference>
<gene>
    <name evidence="1" type="ORF">LBBP_02012</name>
</gene>
<sequence length="78" mass="9182">MEPNSEPNRRSNMQRAIANEMTRSELIQFLSDPKSKKEFFELMKLKIQIGSLNATRNDVDPFRSDEKKEISFILEIYS</sequence>
<proteinExistence type="predicted"/>
<dbReference type="AlphaFoldDB" id="A0A0S2IRL2"/>